<evidence type="ECO:0000313" key="12">
    <source>
        <dbReference type="Proteomes" id="UP000219068"/>
    </source>
</evidence>
<evidence type="ECO:0000256" key="10">
    <source>
        <dbReference type="SAM" id="Phobius"/>
    </source>
</evidence>
<reference evidence="11 12" key="1">
    <citation type="submission" date="2017-08" db="EMBL/GenBank/DDBJ databases">
        <authorList>
            <person name="de Groot N.N."/>
        </authorList>
    </citation>
    <scope>NUCLEOTIDE SEQUENCE [LARGE SCALE GENOMIC DNA]</scope>
    <source>
        <strain evidence="11 12">USBA 78</strain>
    </source>
</reference>
<keyword evidence="5 10" id="KW-0812">Transmembrane</keyword>
<feature type="transmembrane region" description="Helical" evidence="10">
    <location>
        <begin position="20"/>
        <end position="42"/>
    </location>
</feature>
<keyword evidence="7 10" id="KW-1133">Transmembrane helix</keyword>
<dbReference type="AlphaFoldDB" id="A0A285TW59"/>
<evidence type="ECO:0000256" key="2">
    <source>
        <dbReference type="ARBA" id="ARBA00022448"/>
    </source>
</evidence>
<feature type="transmembrane region" description="Helical" evidence="10">
    <location>
        <begin position="194"/>
        <end position="218"/>
    </location>
</feature>
<accession>A0A285TW59</accession>
<feature type="transmembrane region" description="Helical" evidence="10">
    <location>
        <begin position="48"/>
        <end position="67"/>
    </location>
</feature>
<keyword evidence="2" id="KW-0813">Transport</keyword>
<evidence type="ECO:0000256" key="1">
    <source>
        <dbReference type="ARBA" id="ARBA00004651"/>
    </source>
</evidence>
<dbReference type="Pfam" id="PF02386">
    <property type="entry name" value="TrkH"/>
    <property type="match status" value="1"/>
</dbReference>
<evidence type="ECO:0000256" key="9">
    <source>
        <dbReference type="ARBA" id="ARBA00023136"/>
    </source>
</evidence>
<dbReference type="InterPro" id="IPR003445">
    <property type="entry name" value="Cat_transpt"/>
</dbReference>
<feature type="transmembrane region" description="Helical" evidence="10">
    <location>
        <begin position="353"/>
        <end position="373"/>
    </location>
</feature>
<feature type="transmembrane region" description="Helical" evidence="10">
    <location>
        <begin position="230"/>
        <end position="250"/>
    </location>
</feature>
<keyword evidence="3" id="KW-1003">Cell membrane</keyword>
<evidence type="ECO:0000256" key="6">
    <source>
        <dbReference type="ARBA" id="ARBA00022958"/>
    </source>
</evidence>
<gene>
    <name evidence="11" type="ORF">SAMN05428964_10788</name>
</gene>
<comment type="subcellular location">
    <subcellularLocation>
        <location evidence="1">Cell membrane</location>
        <topology evidence="1">Multi-pass membrane protein</topology>
    </subcellularLocation>
</comment>
<keyword evidence="8" id="KW-0406">Ion transport</keyword>
<name>A0A285TW59_9PROT</name>
<evidence type="ECO:0000256" key="3">
    <source>
        <dbReference type="ARBA" id="ARBA00022475"/>
    </source>
</evidence>
<dbReference type="PANTHER" id="PTHR32024:SF1">
    <property type="entry name" value="KTR SYSTEM POTASSIUM UPTAKE PROTEIN B"/>
    <property type="match status" value="1"/>
</dbReference>
<keyword evidence="9 10" id="KW-0472">Membrane</keyword>
<dbReference type="EMBL" id="OBMM01000007">
    <property type="protein sequence ID" value="SOC29261.1"/>
    <property type="molecule type" value="Genomic_DNA"/>
</dbReference>
<feature type="transmembrane region" description="Helical" evidence="10">
    <location>
        <begin position="299"/>
        <end position="332"/>
    </location>
</feature>
<sequence>MQFYFPNRPGKPIRIAPPLLLAILYLVLILIGAVVLCLPVSLTKAITFSDALFTATSAVTVTGLAVVDTGSNFTLFGQAVILILIQLGGLGLMTFAALVLSVLGLPIGLRHHSFLREDLNQTSLHHLGGLIKTILLVVLICELIGAILLLLVFVPDFGWAKGLWFSIFHSVSAFNNAGFALMPDSLSRWAVNPVLNLTIPALLVIGGIGFSVISDIFIHRGWRHLSLHSKLMLSGTLVLVIWSVLMFAVLEWNNPATLGAFSNPLDKLQISWFQGLTTRTAGFNTVDIGSMHDTTALMFILLMVIGAGSTSTAGGIKVTTFIVLVLATIAFFKRHSQLHAFGRSIGLEEVMKVLALTMISIFVVMTGIFLITLSHDGDFLNLVFEVTSAFGTVGLSRGTTGELDTMGRIVIELTMFIGRVGPLTLGFFLARRVPPRISYPPSQVYLG</sequence>
<feature type="transmembrane region" description="Helical" evidence="10">
    <location>
        <begin position="79"/>
        <end position="109"/>
    </location>
</feature>
<dbReference type="GO" id="GO:0015379">
    <property type="term" value="F:potassium:chloride symporter activity"/>
    <property type="evidence" value="ECO:0007669"/>
    <property type="project" value="InterPro"/>
</dbReference>
<dbReference type="PANTHER" id="PTHR32024">
    <property type="entry name" value="TRK SYSTEM POTASSIUM UPTAKE PROTEIN TRKG-RELATED"/>
    <property type="match status" value="1"/>
</dbReference>
<evidence type="ECO:0000256" key="7">
    <source>
        <dbReference type="ARBA" id="ARBA00022989"/>
    </source>
</evidence>
<evidence type="ECO:0000256" key="5">
    <source>
        <dbReference type="ARBA" id="ARBA00022692"/>
    </source>
</evidence>
<organism evidence="11 12">
    <name type="scientific">Thalassospira xiamenensis</name>
    <dbReference type="NCBI Taxonomy" id="220697"/>
    <lineage>
        <taxon>Bacteria</taxon>
        <taxon>Pseudomonadati</taxon>
        <taxon>Pseudomonadota</taxon>
        <taxon>Alphaproteobacteria</taxon>
        <taxon>Rhodospirillales</taxon>
        <taxon>Thalassospiraceae</taxon>
        <taxon>Thalassospira</taxon>
    </lineage>
</organism>
<evidence type="ECO:0000256" key="8">
    <source>
        <dbReference type="ARBA" id="ARBA00023065"/>
    </source>
</evidence>
<keyword evidence="4" id="KW-0633">Potassium transport</keyword>
<proteinExistence type="predicted"/>
<protein>
    <submittedName>
        <fullName evidence="11">Trk system potassium uptake protein TrkH</fullName>
    </submittedName>
</protein>
<keyword evidence="6" id="KW-0630">Potassium</keyword>
<dbReference type="Proteomes" id="UP000219068">
    <property type="component" value="Unassembled WGS sequence"/>
</dbReference>
<dbReference type="GO" id="GO:0005886">
    <property type="term" value="C:plasma membrane"/>
    <property type="evidence" value="ECO:0007669"/>
    <property type="project" value="UniProtKB-SubCell"/>
</dbReference>
<evidence type="ECO:0000313" key="11">
    <source>
        <dbReference type="EMBL" id="SOC29261.1"/>
    </source>
</evidence>
<dbReference type="InterPro" id="IPR004772">
    <property type="entry name" value="TrkH"/>
</dbReference>
<feature type="transmembrane region" description="Helical" evidence="10">
    <location>
        <begin position="129"/>
        <end position="151"/>
    </location>
</feature>
<dbReference type="RefSeq" id="WP_170954205.1">
    <property type="nucleotide sequence ID" value="NZ_OBMM01000007.1"/>
</dbReference>
<dbReference type="NCBIfam" id="TIGR00933">
    <property type="entry name" value="2a38"/>
    <property type="match status" value="1"/>
</dbReference>
<feature type="transmembrane region" description="Helical" evidence="10">
    <location>
        <begin position="409"/>
        <end position="430"/>
    </location>
</feature>
<evidence type="ECO:0000256" key="4">
    <source>
        <dbReference type="ARBA" id="ARBA00022538"/>
    </source>
</evidence>
<feature type="transmembrane region" description="Helical" evidence="10">
    <location>
        <begin position="163"/>
        <end position="182"/>
    </location>
</feature>